<dbReference type="EMBL" id="CAMKVN010012978">
    <property type="protein sequence ID" value="CAI2195747.1"/>
    <property type="molecule type" value="Genomic_DNA"/>
</dbReference>
<feature type="non-terminal residue" evidence="2">
    <location>
        <position position="117"/>
    </location>
</feature>
<dbReference type="InterPro" id="IPR007021">
    <property type="entry name" value="DUF659"/>
</dbReference>
<feature type="non-terminal residue" evidence="2">
    <location>
        <position position="1"/>
    </location>
</feature>
<sequence length="117" mass="13472">LYGKPEKLEEHLANECLKVLDIIQSYYVNIVAFHGFDCSREYHTSEYLALQISEVVEQVGKDKIVAVVTDNASNCANAYLFDLDQFPLYLRNDNEFENEDELSEINESDENNSDLNK</sequence>
<feature type="domain" description="DUF659" evidence="1">
    <location>
        <begin position="35"/>
        <end position="78"/>
    </location>
</feature>
<dbReference type="Proteomes" id="UP001153678">
    <property type="component" value="Unassembled WGS sequence"/>
</dbReference>
<name>A0A9W4T8A0_9GLOM</name>
<accession>A0A9W4T8A0</accession>
<dbReference type="OrthoDB" id="2404095at2759"/>
<dbReference type="Pfam" id="PF04937">
    <property type="entry name" value="DUF659"/>
    <property type="match status" value="1"/>
</dbReference>
<protein>
    <submittedName>
        <fullName evidence="2">16224_t:CDS:1</fullName>
    </submittedName>
</protein>
<gene>
    <name evidence="2" type="ORF">FWILDA_LOCUS17232</name>
</gene>
<reference evidence="2" key="1">
    <citation type="submission" date="2022-08" db="EMBL/GenBank/DDBJ databases">
        <authorList>
            <person name="Kallberg Y."/>
            <person name="Tangrot J."/>
            <person name="Rosling A."/>
        </authorList>
    </citation>
    <scope>NUCLEOTIDE SEQUENCE</scope>
    <source>
        <strain evidence="2">Wild A</strain>
    </source>
</reference>
<keyword evidence="3" id="KW-1185">Reference proteome</keyword>
<comment type="caution">
    <text evidence="2">The sequence shown here is derived from an EMBL/GenBank/DDBJ whole genome shotgun (WGS) entry which is preliminary data.</text>
</comment>
<evidence type="ECO:0000313" key="3">
    <source>
        <dbReference type="Proteomes" id="UP001153678"/>
    </source>
</evidence>
<organism evidence="2 3">
    <name type="scientific">Funneliformis geosporum</name>
    <dbReference type="NCBI Taxonomy" id="1117311"/>
    <lineage>
        <taxon>Eukaryota</taxon>
        <taxon>Fungi</taxon>
        <taxon>Fungi incertae sedis</taxon>
        <taxon>Mucoromycota</taxon>
        <taxon>Glomeromycotina</taxon>
        <taxon>Glomeromycetes</taxon>
        <taxon>Glomerales</taxon>
        <taxon>Glomeraceae</taxon>
        <taxon>Funneliformis</taxon>
    </lineage>
</organism>
<proteinExistence type="predicted"/>
<evidence type="ECO:0000259" key="1">
    <source>
        <dbReference type="Pfam" id="PF04937"/>
    </source>
</evidence>
<dbReference type="AlphaFoldDB" id="A0A9W4T8A0"/>
<evidence type="ECO:0000313" key="2">
    <source>
        <dbReference type="EMBL" id="CAI2195747.1"/>
    </source>
</evidence>